<evidence type="ECO:0000259" key="4">
    <source>
        <dbReference type="PROSITE" id="PS50888"/>
    </source>
</evidence>
<dbReference type="GO" id="GO:0045944">
    <property type="term" value="P:positive regulation of transcription by RNA polymerase II"/>
    <property type="evidence" value="ECO:0007669"/>
    <property type="project" value="TreeGrafter"/>
</dbReference>
<accession>A0A6A6VM19</accession>
<gene>
    <name evidence="5" type="ORF">M011DRAFT_396349</name>
</gene>
<dbReference type="SMART" id="SM00353">
    <property type="entry name" value="HLH"/>
    <property type="match status" value="1"/>
</dbReference>
<dbReference type="GO" id="GO:0003700">
    <property type="term" value="F:DNA-binding transcription factor activity"/>
    <property type="evidence" value="ECO:0007669"/>
    <property type="project" value="TreeGrafter"/>
</dbReference>
<evidence type="ECO:0000256" key="2">
    <source>
        <dbReference type="ARBA" id="ARBA00023242"/>
    </source>
</evidence>
<dbReference type="InterPro" id="IPR011598">
    <property type="entry name" value="bHLH_dom"/>
</dbReference>
<organism evidence="5 6">
    <name type="scientific">Sporormia fimetaria CBS 119925</name>
    <dbReference type="NCBI Taxonomy" id="1340428"/>
    <lineage>
        <taxon>Eukaryota</taxon>
        <taxon>Fungi</taxon>
        <taxon>Dikarya</taxon>
        <taxon>Ascomycota</taxon>
        <taxon>Pezizomycotina</taxon>
        <taxon>Dothideomycetes</taxon>
        <taxon>Pleosporomycetidae</taxon>
        <taxon>Pleosporales</taxon>
        <taxon>Sporormiaceae</taxon>
        <taxon>Sporormia</taxon>
    </lineage>
</organism>
<dbReference type="InterPro" id="IPR036638">
    <property type="entry name" value="HLH_DNA-bd_sf"/>
</dbReference>
<reference evidence="5" key="1">
    <citation type="journal article" date="2020" name="Stud. Mycol.">
        <title>101 Dothideomycetes genomes: a test case for predicting lifestyles and emergence of pathogens.</title>
        <authorList>
            <person name="Haridas S."/>
            <person name="Albert R."/>
            <person name="Binder M."/>
            <person name="Bloem J."/>
            <person name="Labutti K."/>
            <person name="Salamov A."/>
            <person name="Andreopoulos B."/>
            <person name="Baker S."/>
            <person name="Barry K."/>
            <person name="Bills G."/>
            <person name="Bluhm B."/>
            <person name="Cannon C."/>
            <person name="Castanera R."/>
            <person name="Culley D."/>
            <person name="Daum C."/>
            <person name="Ezra D."/>
            <person name="Gonzalez J."/>
            <person name="Henrissat B."/>
            <person name="Kuo A."/>
            <person name="Liang C."/>
            <person name="Lipzen A."/>
            <person name="Lutzoni F."/>
            <person name="Magnuson J."/>
            <person name="Mondo S."/>
            <person name="Nolan M."/>
            <person name="Ohm R."/>
            <person name="Pangilinan J."/>
            <person name="Park H.-J."/>
            <person name="Ramirez L."/>
            <person name="Alfaro M."/>
            <person name="Sun H."/>
            <person name="Tritt A."/>
            <person name="Yoshinaga Y."/>
            <person name="Zwiers L.-H."/>
            <person name="Turgeon B."/>
            <person name="Goodwin S."/>
            <person name="Spatafora J."/>
            <person name="Crous P."/>
            <person name="Grigoriev I."/>
        </authorList>
    </citation>
    <scope>NUCLEOTIDE SEQUENCE</scope>
    <source>
        <strain evidence="5">CBS 119925</strain>
    </source>
</reference>
<feature type="region of interest" description="Disordered" evidence="3">
    <location>
        <begin position="333"/>
        <end position="398"/>
    </location>
</feature>
<keyword evidence="1" id="KW-0238">DNA-binding</keyword>
<feature type="region of interest" description="Disordered" evidence="3">
    <location>
        <begin position="153"/>
        <end position="214"/>
    </location>
</feature>
<dbReference type="EMBL" id="MU006563">
    <property type="protein sequence ID" value="KAF2750774.1"/>
    <property type="molecule type" value="Genomic_DNA"/>
</dbReference>
<dbReference type="Pfam" id="PF00010">
    <property type="entry name" value="HLH"/>
    <property type="match status" value="1"/>
</dbReference>
<evidence type="ECO:0000256" key="3">
    <source>
        <dbReference type="SAM" id="MobiDB-lite"/>
    </source>
</evidence>
<name>A0A6A6VM19_9PLEO</name>
<feature type="region of interest" description="Disordered" evidence="3">
    <location>
        <begin position="23"/>
        <end position="104"/>
    </location>
</feature>
<dbReference type="Proteomes" id="UP000799440">
    <property type="component" value="Unassembled WGS sequence"/>
</dbReference>
<dbReference type="AlphaFoldDB" id="A0A6A6VM19"/>
<evidence type="ECO:0000313" key="6">
    <source>
        <dbReference type="Proteomes" id="UP000799440"/>
    </source>
</evidence>
<dbReference type="SUPFAM" id="SSF47459">
    <property type="entry name" value="HLH, helix-loop-helix DNA-binding domain"/>
    <property type="match status" value="1"/>
</dbReference>
<proteinExistence type="predicted"/>
<dbReference type="PROSITE" id="PS50888">
    <property type="entry name" value="BHLH"/>
    <property type="match status" value="1"/>
</dbReference>
<dbReference type="OrthoDB" id="8964853at2759"/>
<dbReference type="Gene3D" id="4.10.280.10">
    <property type="entry name" value="Helix-loop-helix DNA-binding domain"/>
    <property type="match status" value="1"/>
</dbReference>
<feature type="non-terminal residue" evidence="5">
    <location>
        <position position="1"/>
    </location>
</feature>
<dbReference type="PANTHER" id="PTHR10328">
    <property type="entry name" value="PROTEIN MAX MYC-ASSOCIATED FACTOR X"/>
    <property type="match status" value="1"/>
</dbReference>
<feature type="compositionally biased region" description="Polar residues" evidence="3">
    <location>
        <begin position="26"/>
        <end position="45"/>
    </location>
</feature>
<dbReference type="GO" id="GO:0046983">
    <property type="term" value="F:protein dimerization activity"/>
    <property type="evidence" value="ECO:0007669"/>
    <property type="project" value="InterPro"/>
</dbReference>
<feature type="domain" description="BHLH" evidence="4">
    <location>
        <begin position="204"/>
        <end position="255"/>
    </location>
</feature>
<dbReference type="PANTHER" id="PTHR10328:SF15">
    <property type="entry name" value="BHLH TRANSCRIPTION FACTOR"/>
    <property type="match status" value="1"/>
</dbReference>
<dbReference type="GO" id="GO:0003677">
    <property type="term" value="F:DNA binding"/>
    <property type="evidence" value="ECO:0007669"/>
    <property type="project" value="UniProtKB-KW"/>
</dbReference>
<dbReference type="GO" id="GO:0090575">
    <property type="term" value="C:RNA polymerase II transcription regulator complex"/>
    <property type="evidence" value="ECO:0007669"/>
    <property type="project" value="TreeGrafter"/>
</dbReference>
<evidence type="ECO:0000256" key="1">
    <source>
        <dbReference type="ARBA" id="ARBA00023125"/>
    </source>
</evidence>
<sequence>RLSIDTSSLHDSRRSSVDSRFASGMTHLNLNPTSPYESRNTSHVSLVTDLQRERGITSDQRPNGGLPLSPLGNRAGPRASVQPRRAPVINPNPRSVSGAPDPMAAAPTKGYAWAFPDEMERRGSSSGDSTNNGHYMSRQNSIAATSVNSSIFTTDSNMTNGRKRMREEDVSTTHHHSMQHPAISNLQNADHAAASGGSYSRTPELRYGHKMAERKRRSEMKNLFDELNSILPGGAGTKSSKWEILTKGMFHDCDPYFPDLVTAIDHIKLISNSLRNARDESVRLRPEAEAYRRTLEENQLLRNELATVWHHLRRVDPSSPHVYGSATNMLAQEAQGAGTSSVTTLPPLHPPQQMQQPMPQPPPPPPQPVRHWEQPSSGPMTGVQVQYDGMMPYDHQRR</sequence>
<keyword evidence="6" id="KW-1185">Reference proteome</keyword>
<feature type="compositionally biased region" description="Pro residues" evidence="3">
    <location>
        <begin position="358"/>
        <end position="368"/>
    </location>
</feature>
<protein>
    <recommendedName>
        <fullName evidence="4">BHLH domain-containing protein</fullName>
    </recommendedName>
</protein>
<keyword evidence="2" id="KW-0539">Nucleus</keyword>
<evidence type="ECO:0000313" key="5">
    <source>
        <dbReference type="EMBL" id="KAF2750774.1"/>
    </source>
</evidence>